<accession>A0ABX2KVY2</accession>
<dbReference type="Gene3D" id="1.10.287.950">
    <property type="entry name" value="Methyl-accepting chemotaxis protein"/>
    <property type="match status" value="1"/>
</dbReference>
<dbReference type="InterPro" id="IPR004090">
    <property type="entry name" value="Chemotax_Me-accpt_rcpt"/>
</dbReference>
<comment type="subcellular location">
    <subcellularLocation>
        <location evidence="1">Cell inner membrane</location>
        <topology evidence="1">Multi-pass membrane protein</topology>
    </subcellularLocation>
</comment>
<dbReference type="PRINTS" id="PR00260">
    <property type="entry name" value="CHEMTRNSDUCR"/>
</dbReference>
<evidence type="ECO:0000256" key="1">
    <source>
        <dbReference type="ARBA" id="ARBA00004429"/>
    </source>
</evidence>
<keyword evidence="6" id="KW-0472">Membrane</keyword>
<dbReference type="SMART" id="SM00283">
    <property type="entry name" value="MA"/>
    <property type="match status" value="1"/>
</dbReference>
<gene>
    <name evidence="9" type="ORF">GBZ26_11450</name>
</gene>
<evidence type="ECO:0000259" key="8">
    <source>
        <dbReference type="PROSITE" id="PS50192"/>
    </source>
</evidence>
<evidence type="ECO:0000313" key="9">
    <source>
        <dbReference type="EMBL" id="NUB19827.1"/>
    </source>
</evidence>
<dbReference type="InterPro" id="IPR004089">
    <property type="entry name" value="MCPsignal_dom"/>
</dbReference>
<dbReference type="SUPFAM" id="SSF58104">
    <property type="entry name" value="Methyl-accepting chemotaxis protein (MCP) signaling domain"/>
    <property type="match status" value="1"/>
</dbReference>
<keyword evidence="6" id="KW-0812">Transmembrane</keyword>
<keyword evidence="6" id="KW-1133">Transmembrane helix</keyword>
<keyword evidence="3 5" id="KW-0807">Transducer</keyword>
<proteinExistence type="inferred from homology"/>
<feature type="domain" description="Methyl-accepting transducer" evidence="7">
    <location>
        <begin position="202"/>
        <end position="438"/>
    </location>
</feature>
<protein>
    <submittedName>
        <fullName evidence="9">Sensory rhodopsin II transducer</fullName>
    </submittedName>
</protein>
<feature type="transmembrane region" description="Helical" evidence="6">
    <location>
        <begin position="60"/>
        <end position="80"/>
    </location>
</feature>
<evidence type="ECO:0000256" key="2">
    <source>
        <dbReference type="ARBA" id="ARBA00022519"/>
    </source>
</evidence>
<comment type="caution">
    <text evidence="9">The sequence shown here is derived from an EMBL/GenBank/DDBJ whole genome shotgun (WGS) entry which is preliminary data.</text>
</comment>
<dbReference type="PROSITE" id="PS50111">
    <property type="entry name" value="CHEMOTAXIS_TRANSDUC_2"/>
    <property type="match status" value="1"/>
</dbReference>
<organism evidence="9 10">
    <name type="scientific">Azospirillum formosense</name>
    <dbReference type="NCBI Taxonomy" id="861533"/>
    <lineage>
        <taxon>Bacteria</taxon>
        <taxon>Pseudomonadati</taxon>
        <taxon>Pseudomonadota</taxon>
        <taxon>Alphaproteobacteria</taxon>
        <taxon>Rhodospirillales</taxon>
        <taxon>Azospirillaceae</taxon>
        <taxon>Azospirillum</taxon>
    </lineage>
</organism>
<evidence type="ECO:0000313" key="10">
    <source>
        <dbReference type="Proteomes" id="UP000639419"/>
    </source>
</evidence>
<evidence type="ECO:0000259" key="7">
    <source>
        <dbReference type="PROSITE" id="PS50111"/>
    </source>
</evidence>
<keyword evidence="2" id="KW-1003">Cell membrane</keyword>
<reference evidence="9 10" key="1">
    <citation type="submission" date="2019-10" db="EMBL/GenBank/DDBJ databases">
        <title>Genome sequence of Azospirillum formosense CC-Nfb-7.</title>
        <authorList>
            <person name="Ambrosini A."/>
            <person name="Sant'Anna F.H."/>
            <person name="Cassan F.D."/>
            <person name="Souza E.M."/>
            <person name="Passaglia L.M.P."/>
        </authorList>
    </citation>
    <scope>NUCLEOTIDE SEQUENCE [LARGE SCALE GENOMIC DNA]</scope>
    <source>
        <strain evidence="9 10">CC-NFb-7</strain>
    </source>
</reference>
<sequence length="460" mass="47007">MPTGMRPWRPPVPCWKNSCATRARAMTSLSSVSKSLAAAALVALLSGAQAAHGLAAGDVVAALLGLLAVIPCLAAIRWLVLTNRTIRKASAVIAAAEKGDLQPRILNIHGASPIADMLRTINRLLDRVESFGKEANAAMQHAAEGQYYRRIVMTGMVGEFGAYARQINDGLAAMDGKSREFVESATRIGANIKEVAQSLSASAAQLEASSTAMTATAATASEQSFSAASAAEQVSSNVDGVAAATGEVSGAIGEVAQGVSRTADLARSSVQKVREADATIRSLLAASDQIGAVVQLINDIASQTNLLALNATIEAARAGEAGKGFAVVATEVKNLANQTAKATEDIAAQIAQVQSVTRDTAAVIQHVGGMIHDIDEIAVGIAGAAEQQSAAIDEISRSIREASAGVRTVADAVTSVSSGAQDASAAASQVLSSAGELARRAVTLNGDIDKFVARVCGGQR</sequence>
<dbReference type="EMBL" id="WHOR01000068">
    <property type="protein sequence ID" value="NUB19827.1"/>
    <property type="molecule type" value="Genomic_DNA"/>
</dbReference>
<evidence type="ECO:0000256" key="6">
    <source>
        <dbReference type="SAM" id="Phobius"/>
    </source>
</evidence>
<keyword evidence="2" id="KW-0997">Cell inner membrane</keyword>
<evidence type="ECO:0000256" key="5">
    <source>
        <dbReference type="PROSITE-ProRule" id="PRU00284"/>
    </source>
</evidence>
<dbReference type="InterPro" id="IPR000727">
    <property type="entry name" value="T_SNARE_dom"/>
</dbReference>
<dbReference type="Proteomes" id="UP000639419">
    <property type="component" value="Unassembled WGS sequence"/>
</dbReference>
<keyword evidence="10" id="KW-1185">Reference proteome</keyword>
<name>A0ABX2KVY2_9PROT</name>
<dbReference type="PANTHER" id="PTHR32089:SF112">
    <property type="entry name" value="LYSOZYME-LIKE PROTEIN-RELATED"/>
    <property type="match status" value="1"/>
</dbReference>
<dbReference type="Pfam" id="PF00015">
    <property type="entry name" value="MCPsignal"/>
    <property type="match status" value="1"/>
</dbReference>
<feature type="domain" description="T-SNARE coiled-coil homology" evidence="8">
    <location>
        <begin position="354"/>
        <end position="416"/>
    </location>
</feature>
<dbReference type="PROSITE" id="PS50192">
    <property type="entry name" value="T_SNARE"/>
    <property type="match status" value="1"/>
</dbReference>
<dbReference type="PANTHER" id="PTHR32089">
    <property type="entry name" value="METHYL-ACCEPTING CHEMOTAXIS PROTEIN MCPB"/>
    <property type="match status" value="1"/>
</dbReference>
<comment type="similarity">
    <text evidence="4">Belongs to the methyl-accepting chemotaxis (MCP) protein family.</text>
</comment>
<evidence type="ECO:0000256" key="4">
    <source>
        <dbReference type="ARBA" id="ARBA00029447"/>
    </source>
</evidence>
<evidence type="ECO:0000256" key="3">
    <source>
        <dbReference type="ARBA" id="ARBA00023224"/>
    </source>
</evidence>